<feature type="domain" description="Luciferase-like" evidence="2">
    <location>
        <begin position="1"/>
        <end position="306"/>
    </location>
</feature>
<gene>
    <name evidence="3" type="ORF">ELQ92_15275</name>
</gene>
<dbReference type="GO" id="GO:0005829">
    <property type="term" value="C:cytosol"/>
    <property type="evidence" value="ECO:0007669"/>
    <property type="project" value="TreeGrafter"/>
</dbReference>
<proteinExistence type="predicted"/>
<evidence type="ECO:0000259" key="2">
    <source>
        <dbReference type="Pfam" id="PF00296"/>
    </source>
</evidence>
<dbReference type="EMBL" id="RZNC01000008">
    <property type="protein sequence ID" value="RWZ55379.1"/>
    <property type="molecule type" value="Genomic_DNA"/>
</dbReference>
<dbReference type="RefSeq" id="WP_128500191.1">
    <property type="nucleotide sequence ID" value="NZ_RZNC01000008.1"/>
</dbReference>
<organism evidence="3 4">
    <name type="scientific">Labedella populi</name>
    <dbReference type="NCBI Taxonomy" id="2498850"/>
    <lineage>
        <taxon>Bacteria</taxon>
        <taxon>Bacillati</taxon>
        <taxon>Actinomycetota</taxon>
        <taxon>Actinomycetes</taxon>
        <taxon>Micrococcales</taxon>
        <taxon>Microbacteriaceae</taxon>
        <taxon>Labedella</taxon>
    </lineage>
</organism>
<comment type="caution">
    <text evidence="3">The sequence shown here is derived from an EMBL/GenBank/DDBJ whole genome shotgun (WGS) entry which is preliminary data.</text>
</comment>
<dbReference type="Proteomes" id="UP000288603">
    <property type="component" value="Unassembled WGS sequence"/>
</dbReference>
<reference evidence="3 4" key="1">
    <citation type="submission" date="2018-12" db="EMBL/GenBank/DDBJ databases">
        <authorList>
            <person name="Li F."/>
        </authorList>
    </citation>
    <scope>NUCLEOTIDE SEQUENCE [LARGE SCALE GENOMIC DNA]</scope>
    <source>
        <strain evidence="3 4">8H24J-4-2</strain>
    </source>
</reference>
<comment type="similarity">
    <text evidence="1">To bacterial alkanal monooxygenase alpha and beta chains.</text>
</comment>
<dbReference type="Gene3D" id="3.20.20.30">
    <property type="entry name" value="Luciferase-like domain"/>
    <property type="match status" value="1"/>
</dbReference>
<dbReference type="InterPro" id="IPR019949">
    <property type="entry name" value="CmoO-like"/>
</dbReference>
<dbReference type="Pfam" id="PF00296">
    <property type="entry name" value="Bac_luciferase"/>
    <property type="match status" value="1"/>
</dbReference>
<dbReference type="PANTHER" id="PTHR30137:SF6">
    <property type="entry name" value="LUCIFERASE-LIKE MONOOXYGENASE"/>
    <property type="match status" value="1"/>
</dbReference>
<sequence length="345" mass="36010">MHLSVLDLVSVGSGQSTSDALAASLRLVETAERLGFERFWFAEHHNMASVASTNPAVLIALAVARTHRIRVGSGGVMLPNHSALVIAEQFALLEASAPGRIDLGLGRAPGSDPVVSAVLARSGPTTAVDGFPDAVSDLISLLSADGTPVRLTSGEEYALRSTPAARSVPAAWLLGSSDYSAMLAARLGLPYVFAHHFAGGGGGAERAVELYRSRFEASAFLDAPRTFVTASVVVAETDEEADALALPQLQLMARLRTGGKLGALATVEQAAVAELTPLQEEFVDQMRRSSIIGDVATAASALVDLASRFEVDEIMIVPSASEHDGIDPASSPSRQRTLEMLAASL</sequence>
<name>A0A3S3ZH99_9MICO</name>
<dbReference type="PANTHER" id="PTHR30137">
    <property type="entry name" value="LUCIFERASE-LIKE MONOOXYGENASE"/>
    <property type="match status" value="1"/>
</dbReference>
<dbReference type="GO" id="GO:0016705">
    <property type="term" value="F:oxidoreductase activity, acting on paired donors, with incorporation or reduction of molecular oxygen"/>
    <property type="evidence" value="ECO:0007669"/>
    <property type="project" value="InterPro"/>
</dbReference>
<protein>
    <submittedName>
        <fullName evidence="3">LLM class flavin-dependent oxidoreductase</fullName>
    </submittedName>
</protein>
<dbReference type="OrthoDB" id="9780518at2"/>
<dbReference type="NCBIfam" id="TIGR03558">
    <property type="entry name" value="oxido_grp_1"/>
    <property type="match status" value="1"/>
</dbReference>
<dbReference type="AlphaFoldDB" id="A0A3S3ZH99"/>
<dbReference type="InterPro" id="IPR036661">
    <property type="entry name" value="Luciferase-like_sf"/>
</dbReference>
<evidence type="ECO:0000313" key="4">
    <source>
        <dbReference type="Proteomes" id="UP000288603"/>
    </source>
</evidence>
<accession>A0A3S3ZH99</accession>
<keyword evidence="4" id="KW-1185">Reference proteome</keyword>
<evidence type="ECO:0000256" key="1">
    <source>
        <dbReference type="ARBA" id="ARBA00007789"/>
    </source>
</evidence>
<dbReference type="InterPro" id="IPR050766">
    <property type="entry name" value="Bact_Lucif_Oxidored"/>
</dbReference>
<dbReference type="SUPFAM" id="SSF51679">
    <property type="entry name" value="Bacterial luciferase-like"/>
    <property type="match status" value="1"/>
</dbReference>
<evidence type="ECO:0000313" key="3">
    <source>
        <dbReference type="EMBL" id="RWZ55379.1"/>
    </source>
</evidence>
<dbReference type="InterPro" id="IPR011251">
    <property type="entry name" value="Luciferase-like_dom"/>
</dbReference>